<reference evidence="2" key="1">
    <citation type="submission" date="2023-03" db="EMBL/GenBank/DDBJ databases">
        <authorList>
            <person name="Steffen K."/>
            <person name="Cardenas P."/>
        </authorList>
    </citation>
    <scope>NUCLEOTIDE SEQUENCE</scope>
</reference>
<gene>
    <name evidence="2" type="ORF">GBAR_LOCUS5365</name>
</gene>
<keyword evidence="1" id="KW-0812">Transmembrane</keyword>
<evidence type="ECO:0000313" key="3">
    <source>
        <dbReference type="Proteomes" id="UP001174909"/>
    </source>
</evidence>
<keyword evidence="3" id="KW-1185">Reference proteome</keyword>
<dbReference type="AlphaFoldDB" id="A0AA35WC25"/>
<protein>
    <submittedName>
        <fullName evidence="2">Uncharacterized protein</fullName>
    </submittedName>
</protein>
<sequence>MKKEAVLYSTEACVVAARKIAGLRQDAKCRIFVRLLIFQTRVPPVKPTRMRSSLSSRHRLPTPPRLLPPILPRLPTLPSRRVRILKLATLPSRRVRILIKLATSRPTLARDQCLLTFMQEGLATDAPPPYYPGQQPMQQATTNNTVVVTSQPVPQIHTVYRTGSSEYALPAIIFAVAITVCFLSLGCWYAIICSGIGIALAAAASSSASAGDMETAKQYNTGSMVCSVVSLLSAVLPFVALIIWIISIVSTSSSS</sequence>
<keyword evidence="1" id="KW-0472">Membrane</keyword>
<keyword evidence="1" id="KW-1133">Transmembrane helix</keyword>
<dbReference type="EMBL" id="CASHTH010000799">
    <property type="protein sequence ID" value="CAI8007767.1"/>
    <property type="molecule type" value="Genomic_DNA"/>
</dbReference>
<proteinExistence type="predicted"/>
<feature type="transmembrane region" description="Helical" evidence="1">
    <location>
        <begin position="171"/>
        <end position="204"/>
    </location>
</feature>
<dbReference type="Proteomes" id="UP001174909">
    <property type="component" value="Unassembled WGS sequence"/>
</dbReference>
<organism evidence="2 3">
    <name type="scientific">Geodia barretti</name>
    <name type="common">Barrett's horny sponge</name>
    <dbReference type="NCBI Taxonomy" id="519541"/>
    <lineage>
        <taxon>Eukaryota</taxon>
        <taxon>Metazoa</taxon>
        <taxon>Porifera</taxon>
        <taxon>Demospongiae</taxon>
        <taxon>Heteroscleromorpha</taxon>
        <taxon>Tetractinellida</taxon>
        <taxon>Astrophorina</taxon>
        <taxon>Geodiidae</taxon>
        <taxon>Geodia</taxon>
    </lineage>
</organism>
<accession>A0AA35WC25</accession>
<name>A0AA35WC25_GEOBA</name>
<evidence type="ECO:0000256" key="1">
    <source>
        <dbReference type="SAM" id="Phobius"/>
    </source>
</evidence>
<feature type="transmembrane region" description="Helical" evidence="1">
    <location>
        <begin position="225"/>
        <end position="249"/>
    </location>
</feature>
<evidence type="ECO:0000313" key="2">
    <source>
        <dbReference type="EMBL" id="CAI8007767.1"/>
    </source>
</evidence>
<comment type="caution">
    <text evidence="2">The sequence shown here is derived from an EMBL/GenBank/DDBJ whole genome shotgun (WGS) entry which is preliminary data.</text>
</comment>